<keyword evidence="2" id="KW-1185">Reference proteome</keyword>
<dbReference type="EMBL" id="JANBPG010002530">
    <property type="protein sequence ID" value="KAJ1885449.1"/>
    <property type="molecule type" value="Genomic_DNA"/>
</dbReference>
<accession>A0ACC1I555</accession>
<name>A0ACC1I555_9FUNG</name>
<comment type="caution">
    <text evidence="1">The sequence shown here is derived from an EMBL/GenBank/DDBJ whole genome shotgun (WGS) entry which is preliminary data.</text>
</comment>
<protein>
    <submittedName>
        <fullName evidence="1">Uncharacterized protein</fullName>
    </submittedName>
</protein>
<evidence type="ECO:0000313" key="1">
    <source>
        <dbReference type="EMBL" id="KAJ1885449.1"/>
    </source>
</evidence>
<reference evidence="1" key="1">
    <citation type="submission" date="2022-07" db="EMBL/GenBank/DDBJ databases">
        <title>Phylogenomic reconstructions and comparative analyses of Kickxellomycotina fungi.</title>
        <authorList>
            <person name="Reynolds N.K."/>
            <person name="Stajich J.E."/>
            <person name="Barry K."/>
            <person name="Grigoriev I.V."/>
            <person name="Crous P."/>
            <person name="Smith M.E."/>
        </authorList>
    </citation>
    <scope>NUCLEOTIDE SEQUENCE</scope>
    <source>
        <strain evidence="1">Benny 63K</strain>
    </source>
</reference>
<evidence type="ECO:0000313" key="2">
    <source>
        <dbReference type="Proteomes" id="UP001150581"/>
    </source>
</evidence>
<gene>
    <name evidence="1" type="ORF">LPJ66_010113</name>
</gene>
<dbReference type="Proteomes" id="UP001150581">
    <property type="component" value="Unassembled WGS sequence"/>
</dbReference>
<organism evidence="1 2">
    <name type="scientific">Kickxella alabastrina</name>
    <dbReference type="NCBI Taxonomy" id="61397"/>
    <lineage>
        <taxon>Eukaryota</taxon>
        <taxon>Fungi</taxon>
        <taxon>Fungi incertae sedis</taxon>
        <taxon>Zoopagomycota</taxon>
        <taxon>Kickxellomycotina</taxon>
        <taxon>Kickxellomycetes</taxon>
        <taxon>Kickxellales</taxon>
        <taxon>Kickxellaceae</taxon>
        <taxon>Kickxella</taxon>
    </lineage>
</organism>
<proteinExistence type="predicted"/>
<sequence>MSLLPAVRYLKSLPAVRHRSQSVYALAEQAQLRHFTLDAAKIPTIAALVLRLIQRDHGTVSQVPTHGRWRSYITHSPGPGASRDLISEHIAKWQAAGVDSWECARRVIDLFVVSVLIDAGAGSAWEYQDAEIGALTRTEGLGMAALRMFERGCFSSSPEGNVFQADAEALKALADEDVLQGFQVSESNPLLGVSNRAELLRRLGMALDQGKYFKDPQEGGVDGPARPGFMLDYLASLHPSAAHNQEEDRREVDIEEIWEVIIEGFAPVWPSSRTQLGGESLGDVWPCPTLQPTATTVDSPTLSADPSILVPFHKLSQWLTWSLLEVIVRLGGFTVTRTELLTGLPEYRNGGLFVDLGVLTLNDSDRKRGLEHPLATGGVPLFDGSDPVIVEWRALTVCLLDRVAEIIKKECCAEGEVPEMFLGRILEGGTWKAGREVAAEKRPLSKDPPINIVSDGTLF</sequence>